<accession>A0AAP1RH13</accession>
<reference evidence="1 2" key="1">
    <citation type="journal article" date="2020" name="Int. J. Syst. Evol. Microbiol.">
        <title>Tenacibaculum piscium sp. nov., isolated from skin ulcers of sea-farmed fish, and description of Tenacibaculum finnmarkense sp. nov. with subdivision into genomovars finnmarkense and ulcerans.</title>
        <authorList>
            <person name="Olsen A.B."/>
            <person name="Spilsberg B."/>
            <person name="Nilsen H.K."/>
            <person name="Lagesen K."/>
            <person name="Gulla S."/>
            <person name="Avendano-Herrera R."/>
            <person name="Irgang R."/>
            <person name="Duchaud E."/>
            <person name="Colquhoun D.J."/>
        </authorList>
    </citation>
    <scope>NUCLEOTIDE SEQUENCE [LARGE SCALE GENOMIC DNA]</scope>
    <source>
        <strain evidence="1 2">TNO037</strain>
    </source>
</reference>
<gene>
    <name evidence="1" type="ORF">F7645_12185</name>
</gene>
<dbReference type="EMBL" id="WXXV01000026">
    <property type="protein sequence ID" value="MBE7696179.1"/>
    <property type="molecule type" value="Genomic_DNA"/>
</dbReference>
<dbReference type="AlphaFoldDB" id="A0AAP1RH13"/>
<protein>
    <submittedName>
        <fullName evidence="1">Uncharacterized protein</fullName>
    </submittedName>
</protein>
<evidence type="ECO:0000313" key="2">
    <source>
        <dbReference type="Proteomes" id="UP000806077"/>
    </source>
</evidence>
<proteinExistence type="predicted"/>
<evidence type="ECO:0000313" key="1">
    <source>
        <dbReference type="EMBL" id="MBE7696179.1"/>
    </source>
</evidence>
<dbReference type="Proteomes" id="UP000806077">
    <property type="component" value="Unassembled WGS sequence"/>
</dbReference>
<name>A0AAP1RH13_9FLAO</name>
<comment type="caution">
    <text evidence="1">The sequence shown here is derived from an EMBL/GenBank/DDBJ whole genome shotgun (WGS) entry which is preliminary data.</text>
</comment>
<organism evidence="1 2">
    <name type="scientific">Tenacibaculum finnmarkense genomovar finnmarkense</name>
    <dbReference type="NCBI Taxonomy" id="1458503"/>
    <lineage>
        <taxon>Bacteria</taxon>
        <taxon>Pseudomonadati</taxon>
        <taxon>Bacteroidota</taxon>
        <taxon>Flavobacteriia</taxon>
        <taxon>Flavobacteriales</taxon>
        <taxon>Flavobacteriaceae</taxon>
        <taxon>Tenacibaculum</taxon>
        <taxon>Tenacibaculum finnmarkense</taxon>
    </lineage>
</organism>
<keyword evidence="2" id="KW-1185">Reference proteome</keyword>
<dbReference type="RefSeq" id="WP_180947535.1">
    <property type="nucleotide sequence ID" value="NZ_JAJHTL010000028.1"/>
</dbReference>
<sequence length="49" mass="6042">MSFFFFAIEFSEVKPNQELKQDKIFFLAWCILVQFLRDKEQKRAFFTQT</sequence>